<comment type="similarity">
    <text evidence="2">Belongs to the major facilitator superfamily. Monocarboxylate porter (TC 2.A.1.13) family.</text>
</comment>
<evidence type="ECO:0000256" key="3">
    <source>
        <dbReference type="SAM" id="Phobius"/>
    </source>
</evidence>
<feature type="transmembrane region" description="Helical" evidence="3">
    <location>
        <begin position="299"/>
        <end position="323"/>
    </location>
</feature>
<feature type="transmembrane region" description="Helical" evidence="3">
    <location>
        <begin position="104"/>
        <end position="123"/>
    </location>
</feature>
<name>A0A9P5LMY4_9HELO</name>
<feature type="transmembrane region" description="Helical" evidence="3">
    <location>
        <begin position="237"/>
        <end position="263"/>
    </location>
</feature>
<dbReference type="Gene3D" id="1.20.1250.20">
    <property type="entry name" value="MFS general substrate transporter like domains"/>
    <property type="match status" value="2"/>
</dbReference>
<dbReference type="Proteomes" id="UP000710849">
    <property type="component" value="Unassembled WGS sequence"/>
</dbReference>
<dbReference type="GO" id="GO:0022857">
    <property type="term" value="F:transmembrane transporter activity"/>
    <property type="evidence" value="ECO:0007669"/>
    <property type="project" value="InterPro"/>
</dbReference>
<evidence type="ECO:0000256" key="2">
    <source>
        <dbReference type="ARBA" id="ARBA00006727"/>
    </source>
</evidence>
<organism evidence="4 5">
    <name type="scientific">Botrytis byssoidea</name>
    <dbReference type="NCBI Taxonomy" id="139641"/>
    <lineage>
        <taxon>Eukaryota</taxon>
        <taxon>Fungi</taxon>
        <taxon>Dikarya</taxon>
        <taxon>Ascomycota</taxon>
        <taxon>Pezizomycotina</taxon>
        <taxon>Leotiomycetes</taxon>
        <taxon>Helotiales</taxon>
        <taxon>Sclerotiniaceae</taxon>
        <taxon>Botrytis</taxon>
    </lineage>
</organism>
<feature type="transmembrane region" description="Helical" evidence="3">
    <location>
        <begin position="366"/>
        <end position="388"/>
    </location>
</feature>
<evidence type="ECO:0000313" key="4">
    <source>
        <dbReference type="EMBL" id="KAF7915561.1"/>
    </source>
</evidence>
<evidence type="ECO:0008006" key="6">
    <source>
        <dbReference type="Google" id="ProtNLM"/>
    </source>
</evidence>
<reference evidence="4 5" key="1">
    <citation type="journal article" date="2020" name="Genome Biol. Evol.">
        <title>Comparative genomics of Sclerotiniaceae.</title>
        <authorList>
            <person name="Valero Jimenez C.A."/>
            <person name="Steentjes M."/>
            <person name="Scholten O.E."/>
            <person name="Van Kan J.A.L."/>
        </authorList>
    </citation>
    <scope>NUCLEOTIDE SEQUENCE [LARGE SCALE GENOMIC DNA]</scope>
    <source>
        <strain evidence="4 5">MUCL 94</strain>
    </source>
</reference>
<feature type="transmembrane region" description="Helical" evidence="3">
    <location>
        <begin position="329"/>
        <end position="354"/>
    </location>
</feature>
<feature type="transmembrane region" description="Helical" evidence="3">
    <location>
        <begin position="39"/>
        <end position="66"/>
    </location>
</feature>
<dbReference type="Pfam" id="PF07690">
    <property type="entry name" value="MFS_1"/>
    <property type="match status" value="1"/>
</dbReference>
<dbReference type="InterPro" id="IPR050327">
    <property type="entry name" value="Proton-linked_MCT"/>
</dbReference>
<comment type="caution">
    <text evidence="4">The sequence shown here is derived from an EMBL/GenBank/DDBJ whole genome shotgun (WGS) entry which is preliminary data.</text>
</comment>
<dbReference type="RefSeq" id="XP_038726455.1">
    <property type="nucleotide sequence ID" value="XM_038882714.1"/>
</dbReference>
<feature type="transmembrane region" description="Helical" evidence="3">
    <location>
        <begin position="78"/>
        <end position="97"/>
    </location>
</feature>
<evidence type="ECO:0000256" key="1">
    <source>
        <dbReference type="ARBA" id="ARBA00004141"/>
    </source>
</evidence>
<keyword evidence="3" id="KW-0472">Membrane</keyword>
<feature type="transmembrane region" description="Helical" evidence="3">
    <location>
        <begin position="196"/>
        <end position="216"/>
    </location>
</feature>
<dbReference type="AlphaFoldDB" id="A0A9P5LMY4"/>
<feature type="transmembrane region" description="Helical" evidence="3">
    <location>
        <begin position="275"/>
        <end position="292"/>
    </location>
</feature>
<comment type="subcellular location">
    <subcellularLocation>
        <location evidence="1">Membrane</location>
        <topology evidence="1">Multi-pass membrane protein</topology>
    </subcellularLocation>
</comment>
<accession>A0A9P5LMY4</accession>
<sequence>MPEDRDLESKNASTLALDGNVATKTDKATDVSEEGGLQAWLTVFALFVAVMNTWGMIISFGVFQTYYLSRLNQSRSDIAWIGSIAVFFLFFMGIVGGRLTDAGYYRITTLTGTALVVLGTFMTSISNTYWQIFLAQGVCTGLGNGFLLTPMSTVVASHFRKKIPLVMGIAACGSVTEGLIYPSMVRTLLPRIGFGWTLRAIAFIQLGTLAAALVLAKPKSVSKNTAPIIDLMVFKEPAFALLFVGSFFAFLGIFFPFFFLSSYAREKQGMSYEDSLNLTLILNGIGFAGRLLPSVLARFFGTLNVFIGTIFASAICMFTWIPIHSTTGLYVWTAFNSMAVGGVQSLSLAVVPVITTDMSKIGARLGIIFAAIGVGALIGSPICGIIIASNYGSYTGAQTFSGGALVLGGSIMIGAREARRREIHNSIWARI</sequence>
<feature type="transmembrane region" description="Helical" evidence="3">
    <location>
        <begin position="394"/>
        <end position="415"/>
    </location>
</feature>
<dbReference type="GO" id="GO:0016020">
    <property type="term" value="C:membrane"/>
    <property type="evidence" value="ECO:0007669"/>
    <property type="project" value="UniProtKB-SubCell"/>
</dbReference>
<keyword evidence="3" id="KW-0812">Transmembrane</keyword>
<feature type="transmembrane region" description="Helical" evidence="3">
    <location>
        <begin position="129"/>
        <end position="151"/>
    </location>
</feature>
<dbReference type="EMBL" id="RCSW01000056">
    <property type="protein sequence ID" value="KAF7915561.1"/>
    <property type="molecule type" value="Genomic_DNA"/>
</dbReference>
<dbReference type="PANTHER" id="PTHR11360">
    <property type="entry name" value="MONOCARBOXYLATE TRANSPORTER"/>
    <property type="match status" value="1"/>
</dbReference>
<dbReference type="PANTHER" id="PTHR11360:SF130">
    <property type="entry name" value="MAJOR FACILITATOR SUPERFAMILY (MFS) PROFILE DOMAIN-CONTAINING PROTEIN-RELATED"/>
    <property type="match status" value="1"/>
</dbReference>
<dbReference type="SUPFAM" id="SSF103473">
    <property type="entry name" value="MFS general substrate transporter"/>
    <property type="match status" value="1"/>
</dbReference>
<keyword evidence="5" id="KW-1185">Reference proteome</keyword>
<feature type="transmembrane region" description="Helical" evidence="3">
    <location>
        <begin position="163"/>
        <end position="184"/>
    </location>
</feature>
<dbReference type="InterPro" id="IPR011701">
    <property type="entry name" value="MFS"/>
</dbReference>
<evidence type="ECO:0000313" key="5">
    <source>
        <dbReference type="Proteomes" id="UP000710849"/>
    </source>
</evidence>
<proteinExistence type="inferred from homology"/>
<gene>
    <name evidence="4" type="ORF">EAE97_012200</name>
</gene>
<protein>
    <recommendedName>
        <fullName evidence="6">Major facilitator superfamily (MFS) profile domain-containing protein</fullName>
    </recommendedName>
</protein>
<dbReference type="InterPro" id="IPR036259">
    <property type="entry name" value="MFS_trans_sf"/>
</dbReference>
<dbReference type="GeneID" id="62155787"/>
<keyword evidence="3" id="KW-1133">Transmembrane helix</keyword>